<dbReference type="GeneID" id="72185617"/>
<dbReference type="KEGG" id="halx:M0R89_10420"/>
<dbReference type="EMBL" id="CP096659">
    <property type="protein sequence ID" value="UPV72962.1"/>
    <property type="molecule type" value="Genomic_DNA"/>
</dbReference>
<dbReference type="Proteomes" id="UP000830729">
    <property type="component" value="Chromosome"/>
</dbReference>
<reference evidence="1 2" key="1">
    <citation type="submission" date="2022-04" db="EMBL/GenBank/DDBJ databases">
        <title>Diverse halophilic archaea isolated from saline environments.</title>
        <authorList>
            <person name="Cui H.-L."/>
        </authorList>
    </citation>
    <scope>NUCLEOTIDE SEQUENCE [LARGE SCALE GENOMIC DNA]</scope>
    <source>
        <strain evidence="1 2">XZYJT49</strain>
    </source>
</reference>
<dbReference type="InterPro" id="IPR052544">
    <property type="entry name" value="Bacteriocin_Proc_Enz"/>
</dbReference>
<evidence type="ECO:0000313" key="1">
    <source>
        <dbReference type="EMBL" id="UPV72962.1"/>
    </source>
</evidence>
<dbReference type="Gene3D" id="3.40.109.10">
    <property type="entry name" value="NADH Oxidase"/>
    <property type="match status" value="1"/>
</dbReference>
<dbReference type="GO" id="GO:0016491">
    <property type="term" value="F:oxidoreductase activity"/>
    <property type="evidence" value="ECO:0007669"/>
    <property type="project" value="InterPro"/>
</dbReference>
<dbReference type="AlphaFoldDB" id="A0A8U0HPJ6"/>
<dbReference type="RefSeq" id="WP_248649021.1">
    <property type="nucleotide sequence ID" value="NZ_CP096659.1"/>
</dbReference>
<dbReference type="PANTHER" id="PTHR43745:SF2">
    <property type="entry name" value="NITROREDUCTASE MJ1384-RELATED"/>
    <property type="match status" value="1"/>
</dbReference>
<protein>
    <submittedName>
        <fullName evidence="1">Uncharacterized protein</fullName>
    </submittedName>
</protein>
<gene>
    <name evidence="1" type="ORF">M0R89_10420</name>
</gene>
<sequence>MVGAPEYHERTKHAPSDFENVDFELDFETLPRPFKTYRDHPSVDLSAATAPVRPALSAVAESGADPLADTDQTARDRVDAETVASLCYYAAGVKGERDHPAGEVGHPTYYRMASCTGNLHHIDVYAVCADLDGLDAGVYHFDPATFSLDVLREGDHRGVLAAATGDDTGVADAPVTLALTSEWWRNAWKS</sequence>
<proteinExistence type="predicted"/>
<organism evidence="1 2">
    <name type="scientific">Halorussus limi</name>
    <dbReference type="NCBI Taxonomy" id="2938695"/>
    <lineage>
        <taxon>Archaea</taxon>
        <taxon>Methanobacteriati</taxon>
        <taxon>Methanobacteriota</taxon>
        <taxon>Stenosarchaea group</taxon>
        <taxon>Halobacteria</taxon>
        <taxon>Halobacteriales</taxon>
        <taxon>Haladaptataceae</taxon>
        <taxon>Halorussus</taxon>
    </lineage>
</organism>
<dbReference type="PANTHER" id="PTHR43745">
    <property type="entry name" value="NITROREDUCTASE MJ1384-RELATED"/>
    <property type="match status" value="1"/>
</dbReference>
<dbReference type="InterPro" id="IPR000415">
    <property type="entry name" value="Nitroreductase-like"/>
</dbReference>
<evidence type="ECO:0000313" key="2">
    <source>
        <dbReference type="Proteomes" id="UP000830729"/>
    </source>
</evidence>
<name>A0A8U0HPJ6_9EURY</name>
<keyword evidence="2" id="KW-1185">Reference proteome</keyword>
<accession>A0A8U0HPJ6</accession>